<evidence type="ECO:0000313" key="2">
    <source>
        <dbReference type="Proteomes" id="UP000502248"/>
    </source>
</evidence>
<dbReference type="AlphaFoldDB" id="A0A7Z2VF54"/>
<dbReference type="Proteomes" id="UP000502248">
    <property type="component" value="Chromosome"/>
</dbReference>
<dbReference type="EMBL" id="CP051680">
    <property type="protein sequence ID" value="QJD82061.1"/>
    <property type="molecule type" value="Genomic_DNA"/>
</dbReference>
<organism evidence="1 2">
    <name type="scientific">Cohnella herbarum</name>
    <dbReference type="NCBI Taxonomy" id="2728023"/>
    <lineage>
        <taxon>Bacteria</taxon>
        <taxon>Bacillati</taxon>
        <taxon>Bacillota</taxon>
        <taxon>Bacilli</taxon>
        <taxon>Bacillales</taxon>
        <taxon>Paenibacillaceae</taxon>
        <taxon>Cohnella</taxon>
    </lineage>
</organism>
<gene>
    <name evidence="1" type="ORF">HH215_01950</name>
</gene>
<dbReference type="RefSeq" id="WP_169278366.1">
    <property type="nucleotide sequence ID" value="NZ_CP051680.1"/>
</dbReference>
<accession>A0A7Z2VF54</accession>
<evidence type="ECO:0000313" key="1">
    <source>
        <dbReference type="EMBL" id="QJD82061.1"/>
    </source>
</evidence>
<protein>
    <submittedName>
        <fullName evidence="1">Uncharacterized protein</fullName>
    </submittedName>
</protein>
<dbReference type="KEGG" id="cheb:HH215_01950"/>
<sequence length="529" mass="62932">MDMDFKRLIDLYGQPGARDEFQNVCYTMLQRKFNENVHKMRENPGDEGIDIYVGDFSQPIDVYQCKFLLNDLKYQQINNSFEKAITNTNYKIKSWTLMIPKDMDIKERTKWTSWKKERETKYNIKINLFDQSLIIDNLKKHNIYDEVFKITERILLQQIHQKIESAMPAHKKHISFILQKTSNYLSLRITVFKDLYFNSYDVKSFFRQNQISSFHEMFQNADTKSKFLFDEIDNLIKKIEEDDYQLAYMCRQFIYMEKIYIDQIEDDLHYSDEYLLNLKSYVFQVSLQKIIWSLEQEAHSIRQYLSDTETPNSEVNAISEFDWRDTIITYKDRSDILKLLAIHVISLNHKFSNESFEIFYNKADKLALNFGLFLDSSIIRSSKTPYPTSISELIQYVKYNHTKINEVGEFVFHTHSCNVICLEELDTKAIDKLHKLKNAGNIKYHYFINENRVDKFKAKLPSDKEEFVKIMTLNDYSNLIQTHQEQIETLLKYPSEQLSDKLLSGVMYDGSLFTSNDNGFVIRKNKSLQ</sequence>
<proteinExistence type="predicted"/>
<name>A0A7Z2VF54_9BACL</name>
<reference evidence="1 2" key="1">
    <citation type="submission" date="2020-04" db="EMBL/GenBank/DDBJ databases">
        <title>Genome sequencing of novel species.</title>
        <authorList>
            <person name="Heo J."/>
            <person name="Kim S.-J."/>
            <person name="Kim J.-S."/>
            <person name="Hong S.-B."/>
            <person name="Kwon S.-W."/>
        </authorList>
    </citation>
    <scope>NUCLEOTIDE SEQUENCE [LARGE SCALE GENOMIC DNA]</scope>
    <source>
        <strain evidence="1 2">MFER-1</strain>
    </source>
</reference>
<keyword evidence="2" id="KW-1185">Reference proteome</keyword>